<reference evidence="2" key="1">
    <citation type="submission" date="2023-10" db="EMBL/GenBank/DDBJ databases">
        <authorList>
            <person name="Chen Y."/>
            <person name="Shah S."/>
            <person name="Dougan E. K."/>
            <person name="Thang M."/>
            <person name="Chan C."/>
        </authorList>
    </citation>
    <scope>NUCLEOTIDE SEQUENCE [LARGE SCALE GENOMIC DNA]</scope>
</reference>
<organism evidence="2 3">
    <name type="scientific">Prorocentrum cordatum</name>
    <dbReference type="NCBI Taxonomy" id="2364126"/>
    <lineage>
        <taxon>Eukaryota</taxon>
        <taxon>Sar</taxon>
        <taxon>Alveolata</taxon>
        <taxon>Dinophyceae</taxon>
        <taxon>Prorocentrales</taxon>
        <taxon>Prorocentraceae</taxon>
        <taxon>Prorocentrum</taxon>
    </lineage>
</organism>
<accession>A0ABN9SY29</accession>
<comment type="caution">
    <text evidence="2">The sequence shown here is derived from an EMBL/GenBank/DDBJ whole genome shotgun (WGS) entry which is preliminary data.</text>
</comment>
<name>A0ABN9SY29_9DINO</name>
<gene>
    <name evidence="2" type="ORF">PCOR1329_LOCUS33684</name>
</gene>
<proteinExistence type="predicted"/>
<dbReference type="EMBL" id="CAUYUJ010014159">
    <property type="protein sequence ID" value="CAK0837507.1"/>
    <property type="molecule type" value="Genomic_DNA"/>
</dbReference>
<evidence type="ECO:0000313" key="2">
    <source>
        <dbReference type="EMBL" id="CAK0837507.1"/>
    </source>
</evidence>
<sequence>MAFQAQWVRVREVGIRQCLAEFLAEVDCRRGTGWPDFGRPRSCLLRLRVIIRRLCAAAAVYGGGVPDHLSDVVFDDSRSGELVDLGRGSCGIVEVEVDAEGGLRQDRMLQLLGPLLWPRRRVGAGLRSIFNFYAGTWVLGRQMVNALDTVQLRHVAAISKTSPAGPSSSTSHRQTVGTRPPGDGLGTRPPGAAPAAAARAPQVVRPRERSAASGPAMLPPDKVAAFAAFAAAIQPAVVAPPMRAQPAVVAPRERPATAALTEVGVAECSLGHPMVHAARPGGMCDLCGAMGAPPPRRERGGQRARPSGGEEGPGLPAR</sequence>
<feature type="compositionally biased region" description="Low complexity" evidence="1">
    <location>
        <begin position="188"/>
        <end position="204"/>
    </location>
</feature>
<evidence type="ECO:0000313" key="3">
    <source>
        <dbReference type="Proteomes" id="UP001189429"/>
    </source>
</evidence>
<dbReference type="Proteomes" id="UP001189429">
    <property type="component" value="Unassembled WGS sequence"/>
</dbReference>
<feature type="region of interest" description="Disordered" evidence="1">
    <location>
        <begin position="159"/>
        <end position="217"/>
    </location>
</feature>
<feature type="region of interest" description="Disordered" evidence="1">
    <location>
        <begin position="290"/>
        <end position="318"/>
    </location>
</feature>
<evidence type="ECO:0000256" key="1">
    <source>
        <dbReference type="SAM" id="MobiDB-lite"/>
    </source>
</evidence>
<protein>
    <submittedName>
        <fullName evidence="2">Uncharacterized protein</fullName>
    </submittedName>
</protein>
<keyword evidence="3" id="KW-1185">Reference proteome</keyword>
<feature type="compositionally biased region" description="Polar residues" evidence="1">
    <location>
        <begin position="159"/>
        <end position="177"/>
    </location>
</feature>